<dbReference type="AlphaFoldDB" id="A0A518JUA9"/>
<proteinExistence type="predicted"/>
<dbReference type="KEGG" id="rcf:Poly24_28530"/>
<feature type="compositionally biased region" description="Polar residues" evidence="1">
    <location>
        <begin position="28"/>
        <end position="37"/>
    </location>
</feature>
<organism evidence="2 3">
    <name type="scientific">Rosistilla carotiformis</name>
    <dbReference type="NCBI Taxonomy" id="2528017"/>
    <lineage>
        <taxon>Bacteria</taxon>
        <taxon>Pseudomonadati</taxon>
        <taxon>Planctomycetota</taxon>
        <taxon>Planctomycetia</taxon>
        <taxon>Pirellulales</taxon>
        <taxon>Pirellulaceae</taxon>
        <taxon>Rosistilla</taxon>
    </lineage>
</organism>
<name>A0A518JUA9_9BACT</name>
<sequence>MIRSRPRVSTYAERNQHGDSRTPMGFGSQANCATAEC</sequence>
<accession>A0A518JUA9</accession>
<evidence type="ECO:0000313" key="3">
    <source>
        <dbReference type="Proteomes" id="UP000315082"/>
    </source>
</evidence>
<dbReference type="EMBL" id="CP036348">
    <property type="protein sequence ID" value="QDV69139.1"/>
    <property type="molecule type" value="Genomic_DNA"/>
</dbReference>
<dbReference type="Proteomes" id="UP000315082">
    <property type="component" value="Chromosome"/>
</dbReference>
<gene>
    <name evidence="2" type="ORF">Poly24_28530</name>
</gene>
<evidence type="ECO:0000313" key="2">
    <source>
        <dbReference type="EMBL" id="QDV69139.1"/>
    </source>
</evidence>
<evidence type="ECO:0000256" key="1">
    <source>
        <dbReference type="SAM" id="MobiDB-lite"/>
    </source>
</evidence>
<protein>
    <submittedName>
        <fullName evidence="2">Uncharacterized protein</fullName>
    </submittedName>
</protein>
<feature type="region of interest" description="Disordered" evidence="1">
    <location>
        <begin position="1"/>
        <end position="37"/>
    </location>
</feature>
<reference evidence="2 3" key="1">
    <citation type="submission" date="2019-02" db="EMBL/GenBank/DDBJ databases">
        <title>Deep-cultivation of Planctomycetes and their phenomic and genomic characterization uncovers novel biology.</title>
        <authorList>
            <person name="Wiegand S."/>
            <person name="Jogler M."/>
            <person name="Boedeker C."/>
            <person name="Pinto D."/>
            <person name="Vollmers J."/>
            <person name="Rivas-Marin E."/>
            <person name="Kohn T."/>
            <person name="Peeters S.H."/>
            <person name="Heuer A."/>
            <person name="Rast P."/>
            <person name="Oberbeckmann S."/>
            <person name="Bunk B."/>
            <person name="Jeske O."/>
            <person name="Meyerdierks A."/>
            <person name="Storesund J.E."/>
            <person name="Kallscheuer N."/>
            <person name="Luecker S."/>
            <person name="Lage O.M."/>
            <person name="Pohl T."/>
            <person name="Merkel B.J."/>
            <person name="Hornburger P."/>
            <person name="Mueller R.-W."/>
            <person name="Bruemmer F."/>
            <person name="Labrenz M."/>
            <person name="Spormann A.M."/>
            <person name="Op den Camp H."/>
            <person name="Overmann J."/>
            <person name="Amann R."/>
            <person name="Jetten M.S.M."/>
            <person name="Mascher T."/>
            <person name="Medema M.H."/>
            <person name="Devos D.P."/>
            <person name="Kaster A.-K."/>
            <person name="Ovreas L."/>
            <person name="Rohde M."/>
            <person name="Galperin M.Y."/>
            <person name="Jogler C."/>
        </authorList>
    </citation>
    <scope>NUCLEOTIDE SEQUENCE [LARGE SCALE GENOMIC DNA]</scope>
    <source>
        <strain evidence="2 3">Poly24</strain>
    </source>
</reference>
<keyword evidence="3" id="KW-1185">Reference proteome</keyword>